<reference evidence="2 3" key="1">
    <citation type="submission" date="2014-12" db="EMBL/GenBank/DDBJ databases">
        <title>Draft genome sequences of 29 type strains of Enterococci.</title>
        <authorList>
            <person name="Zhong Z."/>
            <person name="Sun Z."/>
            <person name="Liu W."/>
            <person name="Zhang W."/>
            <person name="Zhang H."/>
        </authorList>
    </citation>
    <scope>NUCLEOTIDE SEQUENCE [LARGE SCALE GENOMIC DNA]</scope>
    <source>
        <strain evidence="2 3">DSM 17690</strain>
    </source>
</reference>
<accession>A0A1L8QQS8</accession>
<comment type="caution">
    <text evidence="2">The sequence shown here is derived from an EMBL/GenBank/DDBJ whole genome shotgun (WGS) entry which is preliminary data.</text>
</comment>
<dbReference type="EMBL" id="JXKD01000012">
    <property type="protein sequence ID" value="OJG09872.1"/>
    <property type="molecule type" value="Genomic_DNA"/>
</dbReference>
<organism evidence="2 3">
    <name type="scientific">Enterococcus aquimarinus</name>
    <dbReference type="NCBI Taxonomy" id="328396"/>
    <lineage>
        <taxon>Bacteria</taxon>
        <taxon>Bacillati</taxon>
        <taxon>Bacillota</taxon>
        <taxon>Bacilli</taxon>
        <taxon>Lactobacillales</taxon>
        <taxon>Enterococcaceae</taxon>
        <taxon>Enterococcus</taxon>
    </lineage>
</organism>
<keyword evidence="1" id="KW-0812">Transmembrane</keyword>
<protein>
    <recommendedName>
        <fullName evidence="4">MapZ extracellular domain-containing protein</fullName>
    </recommendedName>
</protein>
<evidence type="ECO:0000313" key="3">
    <source>
        <dbReference type="Proteomes" id="UP000182149"/>
    </source>
</evidence>
<dbReference type="STRING" id="328396.RU93_GL000511"/>
<gene>
    <name evidence="2" type="ORF">RU93_GL000511</name>
</gene>
<keyword evidence="1" id="KW-0472">Membrane</keyword>
<dbReference type="RefSeq" id="WP_071875218.1">
    <property type="nucleotide sequence ID" value="NZ_JBHSHF010000016.1"/>
</dbReference>
<feature type="transmembrane region" description="Helical" evidence="1">
    <location>
        <begin position="6"/>
        <end position="27"/>
    </location>
</feature>
<dbReference type="Proteomes" id="UP000182149">
    <property type="component" value="Unassembled WGS sequence"/>
</dbReference>
<keyword evidence="1" id="KW-1133">Transmembrane helix</keyword>
<evidence type="ECO:0000313" key="2">
    <source>
        <dbReference type="EMBL" id="OJG09872.1"/>
    </source>
</evidence>
<sequence length="254" mass="28628">MKNPWLKGVSVFIVALIAIGVNVLGYMRTKESQEAQRIEQAVNTIHSQQKQLESVRLAIEEAYVDETQDLLQPTLTVTQVTTIENQLERLKVSAADFSLNASDLPSNAENLSQEKTELQAQLLLIREKIDVQTSLTNLFTNDTINLEVATNDVVIRQDVTLDEITKIRDAVKDLPGEQWATLMNDYLDYAEAQVSRSNALTKSFDEMLQDGIVTEAATYERYLNAVDSVAQVRNPELKEQFQTQLSQISEQMGY</sequence>
<evidence type="ECO:0008006" key="4">
    <source>
        <dbReference type="Google" id="ProtNLM"/>
    </source>
</evidence>
<name>A0A1L8QQS8_9ENTE</name>
<dbReference type="AlphaFoldDB" id="A0A1L8QQS8"/>
<keyword evidence="3" id="KW-1185">Reference proteome</keyword>
<dbReference type="OrthoDB" id="2181380at2"/>
<evidence type="ECO:0000256" key="1">
    <source>
        <dbReference type="SAM" id="Phobius"/>
    </source>
</evidence>
<proteinExistence type="predicted"/>